<dbReference type="GO" id="GO:0008757">
    <property type="term" value="F:S-adenosylmethionine-dependent methyltransferase activity"/>
    <property type="evidence" value="ECO:0007669"/>
    <property type="project" value="InterPro"/>
</dbReference>
<dbReference type="Gene3D" id="3.40.50.150">
    <property type="entry name" value="Vaccinia Virus protein VP39"/>
    <property type="match status" value="1"/>
</dbReference>
<dbReference type="InterPro" id="IPR029063">
    <property type="entry name" value="SAM-dependent_MTases_sf"/>
</dbReference>
<dbReference type="InterPro" id="IPR013216">
    <property type="entry name" value="Methyltransf_11"/>
</dbReference>
<accession>A0A0J9EVM3</accession>
<gene>
    <name evidence="2" type="ORF">WN50_38000</name>
</gene>
<comment type="caution">
    <text evidence="2">The sequence shown here is derived from an EMBL/GenBank/DDBJ whole genome shotgun (WGS) entry which is preliminary data.</text>
</comment>
<name>A0A0J9EVM3_9CYAN</name>
<evidence type="ECO:0000259" key="1">
    <source>
        <dbReference type="Pfam" id="PF08241"/>
    </source>
</evidence>
<reference evidence="2 3" key="1">
    <citation type="submission" date="2015-06" db="EMBL/GenBank/DDBJ databases">
        <title>Draft genome assembly of filamentous brackish cyanobacterium Limnoraphis robusta strain CS-951.</title>
        <authorList>
            <person name="Willis A."/>
            <person name="Parks M."/>
            <person name="Burford M.A."/>
        </authorList>
    </citation>
    <scope>NUCLEOTIDE SEQUENCE [LARGE SCALE GENOMIC DNA]</scope>
    <source>
        <strain evidence="2 3">CS-951</strain>
    </source>
</reference>
<evidence type="ECO:0000313" key="3">
    <source>
        <dbReference type="Proteomes" id="UP000033607"/>
    </source>
</evidence>
<dbReference type="SUPFAM" id="SSF53335">
    <property type="entry name" value="S-adenosyl-L-methionine-dependent methyltransferases"/>
    <property type="match status" value="1"/>
</dbReference>
<sequence>MIQTTDILSQFFLKLEEDSQKNDIPDWIKAWYWKELNPQFGASQNYNGVIDLFNWYAGQSSSRTYPNVINDSYFQSLVQKSIDLDHSIFSRPLFSDIQAEQPHKKINLENYSIYNAQDYFFSKSTANMFGQKIANVVDFGAGSGRQLNLWSQDADLQTFVGIDAIPQTYCMQNLYYQLIGLELKEYILEDESFQVKNYPHKTVFHIPSWKMEEIPDNFADLVITVQVLGELRPEMTDYVISQFRRILVPGGRLYIRDHGNRHNPNKVNIKEAVKSYNFHLEFEPYLEDLVEIHGIPKIWRKI</sequence>
<protein>
    <recommendedName>
        <fullName evidence="1">Methyltransferase type 11 domain-containing protein</fullName>
    </recommendedName>
</protein>
<feature type="domain" description="Methyltransferase type 11" evidence="1">
    <location>
        <begin position="171"/>
        <end position="255"/>
    </location>
</feature>
<evidence type="ECO:0000313" key="2">
    <source>
        <dbReference type="EMBL" id="KMW70086.1"/>
    </source>
</evidence>
<proteinExistence type="predicted"/>
<dbReference type="Proteomes" id="UP000033607">
    <property type="component" value="Unassembled WGS sequence"/>
</dbReference>
<dbReference type="EMBL" id="LATL02000270">
    <property type="protein sequence ID" value="KMW70086.1"/>
    <property type="molecule type" value="Genomic_DNA"/>
</dbReference>
<organism evidence="2 3">
    <name type="scientific">Limnoraphis robusta CS-951</name>
    <dbReference type="NCBI Taxonomy" id="1637645"/>
    <lineage>
        <taxon>Bacteria</taxon>
        <taxon>Bacillati</taxon>
        <taxon>Cyanobacteriota</taxon>
        <taxon>Cyanophyceae</taxon>
        <taxon>Oscillatoriophycideae</taxon>
        <taxon>Oscillatoriales</taxon>
        <taxon>Sirenicapillariaceae</taxon>
        <taxon>Limnoraphis</taxon>
    </lineage>
</organism>
<dbReference type="AlphaFoldDB" id="A0A0J9EVM3"/>
<dbReference type="Pfam" id="PF08241">
    <property type="entry name" value="Methyltransf_11"/>
    <property type="match status" value="1"/>
</dbReference>
<dbReference type="CDD" id="cd02440">
    <property type="entry name" value="AdoMet_MTases"/>
    <property type="match status" value="1"/>
</dbReference>
<dbReference type="RefSeq" id="WP_049560852.1">
    <property type="nucleotide sequence ID" value="NZ_LATL02000270.1"/>
</dbReference>
<dbReference type="OrthoDB" id="9811589at2"/>